<gene>
    <name evidence="2" type="ORF">g.5009</name>
</gene>
<organism evidence="2">
    <name type="scientific">Homalodisca liturata</name>
    <dbReference type="NCBI Taxonomy" id="320908"/>
    <lineage>
        <taxon>Eukaryota</taxon>
        <taxon>Metazoa</taxon>
        <taxon>Ecdysozoa</taxon>
        <taxon>Arthropoda</taxon>
        <taxon>Hexapoda</taxon>
        <taxon>Insecta</taxon>
        <taxon>Pterygota</taxon>
        <taxon>Neoptera</taxon>
        <taxon>Paraneoptera</taxon>
        <taxon>Hemiptera</taxon>
        <taxon>Auchenorrhyncha</taxon>
        <taxon>Membracoidea</taxon>
        <taxon>Cicadellidae</taxon>
        <taxon>Cicadellinae</taxon>
        <taxon>Proconiini</taxon>
        <taxon>Homalodisca</taxon>
    </lineage>
</organism>
<keyword evidence="1" id="KW-0812">Transmembrane</keyword>
<reference evidence="2" key="1">
    <citation type="submission" date="2015-11" db="EMBL/GenBank/DDBJ databases">
        <title>De novo transcriptome assembly of four potential Pierce s Disease insect vectors from Arizona vineyards.</title>
        <authorList>
            <person name="Tassone E.E."/>
        </authorList>
    </citation>
    <scope>NUCLEOTIDE SEQUENCE</scope>
</reference>
<dbReference type="AlphaFoldDB" id="A0A1B6IUB1"/>
<evidence type="ECO:0000313" key="2">
    <source>
        <dbReference type="EMBL" id="JAS90516.1"/>
    </source>
</evidence>
<sequence>RELTSDLSQEAGIDNNLEMTNIENKTDVSLSCGGNTLQASEHVVEYESSLNSESTSTNWKTESIPIEVENNGSFDDSKGKFLSEDSLFFMRVTVVVSFLSVAAFGMALTTLFMISH</sequence>
<name>A0A1B6IUB1_9HEMI</name>
<feature type="transmembrane region" description="Helical" evidence="1">
    <location>
        <begin position="88"/>
        <end position="114"/>
    </location>
</feature>
<evidence type="ECO:0000256" key="1">
    <source>
        <dbReference type="SAM" id="Phobius"/>
    </source>
</evidence>
<feature type="non-terminal residue" evidence="2">
    <location>
        <position position="1"/>
    </location>
</feature>
<protein>
    <submittedName>
        <fullName evidence="2">Uncharacterized protein</fullName>
    </submittedName>
</protein>
<keyword evidence="1" id="KW-1133">Transmembrane helix</keyword>
<proteinExistence type="predicted"/>
<dbReference type="EMBL" id="GECU01017190">
    <property type="protein sequence ID" value="JAS90516.1"/>
    <property type="molecule type" value="Transcribed_RNA"/>
</dbReference>
<keyword evidence="1" id="KW-0472">Membrane</keyword>
<accession>A0A1B6IUB1</accession>